<proteinExistence type="predicted"/>
<evidence type="ECO:0000313" key="4">
    <source>
        <dbReference type="EMBL" id="KAK1620372.1"/>
    </source>
</evidence>
<sequence length="1140" mass="120697">MCLTARFCSGDEGGDWELVPPERRRRGAARRPGGRQALRATPVRKGNRFSPLSAVVAEVAGSEEFSSEEEIWDPVVAARPPLSFPANLGWFGPDLEGGTPPGCALGSSRERSSSPVPTPPPPPPPLESSLHFPPLPGLASVGRDPAAAGPACSGAGRVRIGALELELPPFPRRPEARGTPPPLGFAPSLDSLVLGATGPTGPAHGVAGAAAAQRRPGPGSVGLSGPVQGATGPVPADAPGSEPLDVCHVASSEDARLGVARVPRRDGSTPQPPVFRWLWLPPQTLDPFLGFPAPASDVRRNRAAAKLLSTHLDPVSGIHVPILVPMERDRNHHGKRPYDEFNKGYSRTREQDLRQKLDREQEEQRRQQRLRDREAERASSSSWRSEGERSRQDSRAPPPPPPPPRGRDSGRNAGRRQPRQSHGTPGETSVPSSGLVSGPGAAGASSQEAAHITCYNCGKQGHIQAACVDEAFCVNCKKVGHLSAMCAVVSTALAPFWAGYGGGHPGFCCLEVPDEDLQKPASNSATVILGGGQLSAEQVEDEFKDLVDEHWDWQVRQIGPTDFSLIFPSKESLRIAIRGGGLTLPCTKLKAIVTVPLGDPLAAETLEEVWVKLLGVPPPFRHADRLLLSTREVGRPIGVDAATLANLDAPVRMSFGCRKGDRLPDHITLFVNMQGYKIQVVREEETTQDSPPHEPPKFPPGEGTDDKDEDYEETDEERWDGRRGHHSRKDSRGSASAPAGGQGPRKSVPLGSSPVSPSACLLPNDKVLSPQIPASARSQYGSNLTPTGNIFPLVAQIIKSAKLPPPTASDDSLCVDLSEDPASDGHSPTPGKALHLSEAEREEVGWTSPSQGASDQEYLRNSEQRSKLNHDRPSRKLMLEAASAAANTPTPASGLHQAPAISSVNISNNNEGQPLLLDAPIPALGAPVARGPRSKASPAEAMRKSARAKGTSDGPVLERAIRATADKNNLDKTVKSAIDTTTPSSSTPAPGNSPSAFVAFQHSSLDHLLKVAKDSCILFKSSEGSPAQAVALLQARERVQAELLAARRRLEEEETRAKEEAAREAPAHAEGGCGLEDGSKGEPPAAAGLSAPVGSVGEPSPSSGKIKKAALPKRRAARRPTPVGHRPVTRQARALSKVPQ</sequence>
<feature type="compositionally biased region" description="Basic and acidic residues" evidence="2">
    <location>
        <begin position="857"/>
        <end position="873"/>
    </location>
</feature>
<dbReference type="PROSITE" id="PS50158">
    <property type="entry name" value="ZF_CCHC"/>
    <property type="match status" value="1"/>
</dbReference>
<evidence type="ECO:0000259" key="3">
    <source>
        <dbReference type="PROSITE" id="PS50158"/>
    </source>
</evidence>
<feature type="compositionally biased region" description="Basic and acidic residues" evidence="2">
    <location>
        <begin position="326"/>
        <end position="377"/>
    </location>
</feature>
<keyword evidence="1" id="KW-0862">Zinc</keyword>
<feature type="compositionally biased region" description="Basic residues" evidence="2">
    <location>
        <begin position="23"/>
        <end position="33"/>
    </location>
</feature>
<protein>
    <recommendedName>
        <fullName evidence="3">CCHC-type domain-containing protein</fullName>
    </recommendedName>
</protein>
<feature type="compositionally biased region" description="Acidic residues" evidence="2">
    <location>
        <begin position="703"/>
        <end position="718"/>
    </location>
</feature>
<feature type="compositionally biased region" description="Basic and acidic residues" evidence="2">
    <location>
        <begin position="835"/>
        <end position="844"/>
    </location>
</feature>
<dbReference type="Gene3D" id="4.10.60.10">
    <property type="entry name" value="Zinc finger, CCHC-type"/>
    <property type="match status" value="1"/>
</dbReference>
<feature type="compositionally biased region" description="Basic and acidic residues" evidence="2">
    <location>
        <begin position="683"/>
        <end position="696"/>
    </location>
</feature>
<dbReference type="GO" id="GO:0008270">
    <property type="term" value="F:zinc ion binding"/>
    <property type="evidence" value="ECO:0007669"/>
    <property type="project" value="UniProtKB-KW"/>
</dbReference>
<feature type="region of interest" description="Disordered" evidence="2">
    <location>
        <begin position="10"/>
        <end position="45"/>
    </location>
</feature>
<feature type="compositionally biased region" description="Basic residues" evidence="2">
    <location>
        <begin position="1105"/>
        <end position="1118"/>
    </location>
</feature>
<feature type="domain" description="CCHC-type" evidence="3">
    <location>
        <begin position="454"/>
        <end position="467"/>
    </location>
</feature>
<feature type="compositionally biased region" description="Low complexity" evidence="2">
    <location>
        <begin position="429"/>
        <end position="443"/>
    </location>
</feature>
<reference evidence="4" key="1">
    <citation type="submission" date="2023-07" db="EMBL/GenBank/DDBJ databases">
        <title>A chromosome-level genome assembly of Lolium multiflorum.</title>
        <authorList>
            <person name="Chen Y."/>
            <person name="Copetti D."/>
            <person name="Kolliker R."/>
            <person name="Studer B."/>
        </authorList>
    </citation>
    <scope>NUCLEOTIDE SEQUENCE</scope>
    <source>
        <strain evidence="4">02402/16</strain>
        <tissue evidence="4">Leaf</tissue>
    </source>
</reference>
<dbReference type="InterPro" id="IPR036875">
    <property type="entry name" value="Znf_CCHC_sf"/>
</dbReference>
<dbReference type="PANTHER" id="PTHR33170:SF46">
    <property type="entry name" value="DUF1618 DOMAIN-CONTAINING PROTEIN"/>
    <property type="match status" value="1"/>
</dbReference>
<feature type="compositionally biased region" description="Low complexity" evidence="2">
    <location>
        <begin position="1090"/>
        <end position="1104"/>
    </location>
</feature>
<dbReference type="InterPro" id="IPR001878">
    <property type="entry name" value="Znf_CCHC"/>
</dbReference>
<dbReference type="SUPFAM" id="SSF57756">
    <property type="entry name" value="Retrovirus zinc finger-like domains"/>
    <property type="match status" value="1"/>
</dbReference>
<feature type="region of interest" description="Disordered" evidence="2">
    <location>
        <begin position="326"/>
        <end position="443"/>
    </location>
</feature>
<keyword evidence="5" id="KW-1185">Reference proteome</keyword>
<feature type="region of interest" description="Disordered" evidence="2">
    <location>
        <begin position="169"/>
        <end position="197"/>
    </location>
</feature>
<dbReference type="PANTHER" id="PTHR33170">
    <property type="entry name" value="DUF4283 DOMAIN-CONTAINING PROTEIN-RELATED"/>
    <property type="match status" value="1"/>
</dbReference>
<organism evidence="4 5">
    <name type="scientific">Lolium multiflorum</name>
    <name type="common">Italian ryegrass</name>
    <name type="synonym">Lolium perenne subsp. multiflorum</name>
    <dbReference type="NCBI Taxonomy" id="4521"/>
    <lineage>
        <taxon>Eukaryota</taxon>
        <taxon>Viridiplantae</taxon>
        <taxon>Streptophyta</taxon>
        <taxon>Embryophyta</taxon>
        <taxon>Tracheophyta</taxon>
        <taxon>Spermatophyta</taxon>
        <taxon>Magnoliopsida</taxon>
        <taxon>Liliopsida</taxon>
        <taxon>Poales</taxon>
        <taxon>Poaceae</taxon>
        <taxon>BOP clade</taxon>
        <taxon>Pooideae</taxon>
        <taxon>Poodae</taxon>
        <taxon>Poeae</taxon>
        <taxon>Poeae Chloroplast Group 2 (Poeae type)</taxon>
        <taxon>Loliodinae</taxon>
        <taxon>Loliinae</taxon>
        <taxon>Lolium</taxon>
    </lineage>
</organism>
<feature type="compositionally biased region" description="Basic and acidic residues" evidence="2">
    <location>
        <begin position="385"/>
        <end position="394"/>
    </location>
</feature>
<keyword evidence="1" id="KW-0863">Zinc-finger</keyword>
<dbReference type="AlphaFoldDB" id="A0AAD8VUM8"/>
<feature type="region of interest" description="Disordered" evidence="2">
    <location>
        <begin position="1051"/>
        <end position="1140"/>
    </location>
</feature>
<feature type="region of interest" description="Disordered" evidence="2">
    <location>
        <begin position="93"/>
        <end position="153"/>
    </location>
</feature>
<feature type="region of interest" description="Disordered" evidence="2">
    <location>
        <begin position="804"/>
        <end position="873"/>
    </location>
</feature>
<evidence type="ECO:0000256" key="1">
    <source>
        <dbReference type="PROSITE-ProRule" id="PRU00047"/>
    </source>
</evidence>
<feature type="region of interest" description="Disordered" evidence="2">
    <location>
        <begin position="683"/>
        <end position="757"/>
    </location>
</feature>
<feature type="compositionally biased region" description="Pro residues" evidence="2">
    <location>
        <begin position="116"/>
        <end position="126"/>
    </location>
</feature>
<feature type="region of interest" description="Disordered" evidence="2">
    <location>
        <begin position="927"/>
        <end position="956"/>
    </location>
</feature>
<comment type="caution">
    <text evidence="4">The sequence shown here is derived from an EMBL/GenBank/DDBJ whole genome shotgun (WGS) entry which is preliminary data.</text>
</comment>
<dbReference type="EMBL" id="JAUUTY010000006">
    <property type="protein sequence ID" value="KAK1620372.1"/>
    <property type="molecule type" value="Genomic_DNA"/>
</dbReference>
<gene>
    <name evidence="4" type="ORF">QYE76_025889</name>
</gene>
<keyword evidence="1" id="KW-0479">Metal-binding</keyword>
<accession>A0AAD8VUM8</accession>
<feature type="compositionally biased region" description="Basic and acidic residues" evidence="2">
    <location>
        <begin position="1051"/>
        <end position="1067"/>
    </location>
</feature>
<evidence type="ECO:0000256" key="2">
    <source>
        <dbReference type="SAM" id="MobiDB-lite"/>
    </source>
</evidence>
<dbReference type="GO" id="GO:0003676">
    <property type="term" value="F:nucleic acid binding"/>
    <property type="evidence" value="ECO:0007669"/>
    <property type="project" value="InterPro"/>
</dbReference>
<feature type="region of interest" description="Disordered" evidence="2">
    <location>
        <begin position="204"/>
        <end position="223"/>
    </location>
</feature>
<evidence type="ECO:0000313" key="5">
    <source>
        <dbReference type="Proteomes" id="UP001231189"/>
    </source>
</evidence>
<dbReference type="SMART" id="SM00343">
    <property type="entry name" value="ZnF_C2HC"/>
    <property type="match status" value="2"/>
</dbReference>
<dbReference type="Proteomes" id="UP001231189">
    <property type="component" value="Unassembled WGS sequence"/>
</dbReference>
<name>A0AAD8VUM8_LOLMU</name>
<feature type="compositionally biased region" description="Low complexity" evidence="2">
    <location>
        <begin position="733"/>
        <end position="757"/>
    </location>
</feature>